<accession>A0A6A6E1N8</accession>
<evidence type="ECO:0000256" key="1">
    <source>
        <dbReference type="SAM" id="MobiDB-lite"/>
    </source>
</evidence>
<keyword evidence="4" id="KW-1185">Reference proteome</keyword>
<name>A0A6A6E1N8_9PEZI</name>
<evidence type="ECO:0000313" key="4">
    <source>
        <dbReference type="Proteomes" id="UP000800200"/>
    </source>
</evidence>
<feature type="compositionally biased region" description="Low complexity" evidence="1">
    <location>
        <begin position="42"/>
        <end position="52"/>
    </location>
</feature>
<proteinExistence type="predicted"/>
<feature type="transmembrane region" description="Helical" evidence="2">
    <location>
        <begin position="156"/>
        <end position="178"/>
    </location>
</feature>
<feature type="region of interest" description="Disordered" evidence="1">
    <location>
        <begin position="1"/>
        <end position="52"/>
    </location>
</feature>
<keyword evidence="2" id="KW-0812">Transmembrane</keyword>
<feature type="transmembrane region" description="Helical" evidence="2">
    <location>
        <begin position="198"/>
        <end position="216"/>
    </location>
</feature>
<keyword evidence="2" id="KW-1133">Transmembrane helix</keyword>
<dbReference type="OrthoDB" id="5357734at2759"/>
<evidence type="ECO:0000256" key="2">
    <source>
        <dbReference type="SAM" id="Phobius"/>
    </source>
</evidence>
<dbReference type="PANTHER" id="PTHR37576:SF2">
    <property type="entry name" value="DEFECT AT LOW TEMPERATURE PROTEIN 1"/>
    <property type="match status" value="1"/>
</dbReference>
<dbReference type="Proteomes" id="UP000800200">
    <property type="component" value="Unassembled WGS sequence"/>
</dbReference>
<sequence length="265" mass="29219">MEYGTGFLRTTRTTDDDTVSMLSATNQPSPHHAYSPEHSRESSASSIADRSSWAVSPVALQQALPPAPPEQESSGGIGASIFGSRAVLDTPYQETVAFGAARQSRSARPDSPKPEAQATVSAVPESDPPPQSRRYFRHPRHILEPWTSGFWIRFPWLGFGALLGVILLTGVSAGILLASHGTAVEDWRVGDDNAQPQVYISLSEMIMNFLIIFTLMDGMTVRFWRQLIHGSTLSAIYDTYDSVSFWPAFMRMIRLRFNVVTVGKD</sequence>
<dbReference type="AlphaFoldDB" id="A0A6A6E1N8"/>
<protein>
    <submittedName>
        <fullName evidence="3">Uncharacterized protein</fullName>
    </submittedName>
</protein>
<reference evidence="3" key="1">
    <citation type="journal article" date="2020" name="Stud. Mycol.">
        <title>101 Dothideomycetes genomes: a test case for predicting lifestyles and emergence of pathogens.</title>
        <authorList>
            <person name="Haridas S."/>
            <person name="Albert R."/>
            <person name="Binder M."/>
            <person name="Bloem J."/>
            <person name="Labutti K."/>
            <person name="Salamov A."/>
            <person name="Andreopoulos B."/>
            <person name="Baker S."/>
            <person name="Barry K."/>
            <person name="Bills G."/>
            <person name="Bluhm B."/>
            <person name="Cannon C."/>
            <person name="Castanera R."/>
            <person name="Culley D."/>
            <person name="Daum C."/>
            <person name="Ezra D."/>
            <person name="Gonzalez J."/>
            <person name="Henrissat B."/>
            <person name="Kuo A."/>
            <person name="Liang C."/>
            <person name="Lipzen A."/>
            <person name="Lutzoni F."/>
            <person name="Magnuson J."/>
            <person name="Mondo S."/>
            <person name="Nolan M."/>
            <person name="Ohm R."/>
            <person name="Pangilinan J."/>
            <person name="Park H.-J."/>
            <person name="Ramirez L."/>
            <person name="Alfaro M."/>
            <person name="Sun H."/>
            <person name="Tritt A."/>
            <person name="Yoshinaga Y."/>
            <person name="Zwiers L.-H."/>
            <person name="Turgeon B."/>
            <person name="Goodwin S."/>
            <person name="Spatafora J."/>
            <person name="Crous P."/>
            <person name="Grigoriev I."/>
        </authorList>
    </citation>
    <scope>NUCLEOTIDE SEQUENCE</scope>
    <source>
        <strain evidence="3">CBS 207.26</strain>
    </source>
</reference>
<feature type="compositionally biased region" description="Polar residues" evidence="1">
    <location>
        <begin position="20"/>
        <end position="29"/>
    </location>
</feature>
<organism evidence="3 4">
    <name type="scientific">Zopfia rhizophila CBS 207.26</name>
    <dbReference type="NCBI Taxonomy" id="1314779"/>
    <lineage>
        <taxon>Eukaryota</taxon>
        <taxon>Fungi</taxon>
        <taxon>Dikarya</taxon>
        <taxon>Ascomycota</taxon>
        <taxon>Pezizomycotina</taxon>
        <taxon>Dothideomycetes</taxon>
        <taxon>Dothideomycetes incertae sedis</taxon>
        <taxon>Zopfiaceae</taxon>
        <taxon>Zopfia</taxon>
    </lineage>
</organism>
<dbReference type="EMBL" id="ML994632">
    <property type="protein sequence ID" value="KAF2185841.1"/>
    <property type="molecule type" value="Genomic_DNA"/>
</dbReference>
<evidence type="ECO:0000313" key="3">
    <source>
        <dbReference type="EMBL" id="KAF2185841.1"/>
    </source>
</evidence>
<feature type="region of interest" description="Disordered" evidence="1">
    <location>
        <begin position="59"/>
        <end position="78"/>
    </location>
</feature>
<gene>
    <name evidence="3" type="ORF">K469DRAFT_157361</name>
</gene>
<keyword evidence="2" id="KW-0472">Membrane</keyword>
<feature type="region of interest" description="Disordered" evidence="1">
    <location>
        <begin position="99"/>
        <end position="135"/>
    </location>
</feature>
<dbReference type="PANTHER" id="PTHR37576">
    <property type="entry name" value="DEFECT AT LOW TEMPERATURE PROTEIN 1"/>
    <property type="match status" value="1"/>
</dbReference>